<dbReference type="AlphaFoldDB" id="A0A554A0C1"/>
<proteinExistence type="predicted"/>
<evidence type="ECO:0000256" key="1">
    <source>
        <dbReference type="SAM" id="MobiDB-lite"/>
    </source>
</evidence>
<feature type="region of interest" description="Disordered" evidence="1">
    <location>
        <begin position="314"/>
        <end position="346"/>
    </location>
</feature>
<reference evidence="2 3" key="1">
    <citation type="submission" date="2019-07" db="EMBL/GenBank/DDBJ databases">
        <authorList>
            <person name="Park Y.J."/>
            <person name="Jeong S.E."/>
            <person name="Jung H.S."/>
        </authorList>
    </citation>
    <scope>NUCLEOTIDE SEQUENCE [LARGE SCALE GENOMIC DNA]</scope>
    <source>
        <strain evidence="3">P16(2019)</strain>
    </source>
</reference>
<comment type="caution">
    <text evidence="2">The sequence shown here is derived from an EMBL/GenBank/DDBJ whole genome shotgun (WGS) entry which is preliminary data.</text>
</comment>
<dbReference type="Pfam" id="PF03837">
    <property type="entry name" value="RecT"/>
    <property type="match status" value="1"/>
</dbReference>
<protein>
    <submittedName>
        <fullName evidence="2">Recombinase RecT</fullName>
    </submittedName>
</protein>
<feature type="compositionally biased region" description="Polar residues" evidence="1">
    <location>
        <begin position="317"/>
        <end position="327"/>
    </location>
</feature>
<dbReference type="Proteomes" id="UP000318521">
    <property type="component" value="Unassembled WGS sequence"/>
</dbReference>
<dbReference type="RefSeq" id="WP_143848377.1">
    <property type="nucleotide sequence ID" value="NZ_VLXZ01000004.1"/>
</dbReference>
<keyword evidence="3" id="KW-1185">Reference proteome</keyword>
<organism evidence="2 3">
    <name type="scientific">Alkalicoccobacillus porphyridii</name>
    <dbReference type="NCBI Taxonomy" id="2597270"/>
    <lineage>
        <taxon>Bacteria</taxon>
        <taxon>Bacillati</taxon>
        <taxon>Bacillota</taxon>
        <taxon>Bacilli</taxon>
        <taxon>Bacillales</taxon>
        <taxon>Bacillaceae</taxon>
        <taxon>Alkalicoccobacillus</taxon>
    </lineage>
</organism>
<dbReference type="OrthoDB" id="7889018at2"/>
<evidence type="ECO:0000313" key="2">
    <source>
        <dbReference type="EMBL" id="TSB47147.1"/>
    </source>
</evidence>
<dbReference type="EMBL" id="VLXZ01000004">
    <property type="protein sequence ID" value="TSB47147.1"/>
    <property type="molecule type" value="Genomic_DNA"/>
</dbReference>
<gene>
    <name evidence="2" type="ORF">FN960_09060</name>
</gene>
<accession>A0A554A0C1</accession>
<name>A0A554A0C1_9BACI</name>
<sequence>MAEETKDTSVATQEKNELAMTNGSLLQFSQEKVEVIRRTVAKGATNDELEMFMHLAQRYQLDPFTKEIWFIKRPKKQKDNKGNYDYKRLENGEIDYEGVDPIIMTSRDGYLKVAQTDPDFEGMNSFEIRKKDNFSFNPMTNEMVHDFGSDRGEITGAWAICKKKGRDPAIAVVDFREYNNAAGSNPVWKSYPSAMIKKVAEVIVLKRQFNISGLVTEEEMPKQYSLEYDDPNLQRLEQNHQYKNNAIDTQAPQKNTDDEWKQHSKAIKELKEKLGFDDKKMHSIALFEIAIDSDPRNWTLPDIKKVKEYLEAELEKQQNAVSSSSNDDPFGDYSSNVEPPSEENNE</sequence>
<evidence type="ECO:0000313" key="3">
    <source>
        <dbReference type="Proteomes" id="UP000318521"/>
    </source>
</evidence>
<dbReference type="InterPro" id="IPR018330">
    <property type="entry name" value="RecT_fam"/>
</dbReference>
<dbReference type="GO" id="GO:0006259">
    <property type="term" value="P:DNA metabolic process"/>
    <property type="evidence" value="ECO:0007669"/>
    <property type="project" value="InterPro"/>
</dbReference>
<dbReference type="GO" id="GO:0003677">
    <property type="term" value="F:DNA binding"/>
    <property type="evidence" value="ECO:0007669"/>
    <property type="project" value="InterPro"/>
</dbReference>